<dbReference type="InterPro" id="IPR030678">
    <property type="entry name" value="Peptide/Ni-bd"/>
</dbReference>
<dbReference type="GO" id="GO:0043190">
    <property type="term" value="C:ATP-binding cassette (ABC) transporter complex"/>
    <property type="evidence" value="ECO:0007669"/>
    <property type="project" value="InterPro"/>
</dbReference>
<organism evidence="3 4">
    <name type="scientific">Micromonospora peucetia</name>
    <dbReference type="NCBI Taxonomy" id="47871"/>
    <lineage>
        <taxon>Bacteria</taxon>
        <taxon>Bacillati</taxon>
        <taxon>Actinomycetota</taxon>
        <taxon>Actinomycetes</taxon>
        <taxon>Micromonosporales</taxon>
        <taxon>Micromonosporaceae</taxon>
        <taxon>Micromonospora</taxon>
    </lineage>
</organism>
<evidence type="ECO:0000313" key="4">
    <source>
        <dbReference type="Proteomes" id="UP000199343"/>
    </source>
</evidence>
<dbReference type="GO" id="GO:0015833">
    <property type="term" value="P:peptide transport"/>
    <property type="evidence" value="ECO:0007669"/>
    <property type="project" value="TreeGrafter"/>
</dbReference>
<dbReference type="Pfam" id="PF00496">
    <property type="entry name" value="SBP_bac_5"/>
    <property type="match status" value="1"/>
</dbReference>
<dbReference type="GO" id="GO:0042597">
    <property type="term" value="C:periplasmic space"/>
    <property type="evidence" value="ECO:0007669"/>
    <property type="project" value="UniProtKB-ARBA"/>
</dbReference>
<dbReference type="PANTHER" id="PTHR30290:SF65">
    <property type="entry name" value="MONOACYL PHOSPHATIDYLINOSITOL TETRAMANNOSIDE-BINDING PROTEIN LPQW-RELATED"/>
    <property type="match status" value="1"/>
</dbReference>
<dbReference type="Gene3D" id="3.40.190.10">
    <property type="entry name" value="Periplasmic binding protein-like II"/>
    <property type="match status" value="1"/>
</dbReference>
<evidence type="ECO:0000313" key="3">
    <source>
        <dbReference type="EMBL" id="SCL48285.1"/>
    </source>
</evidence>
<dbReference type="RefSeq" id="WP_218107479.1">
    <property type="nucleotide sequence ID" value="NZ_FMIC01000002.1"/>
</dbReference>
<dbReference type="SUPFAM" id="SSF53850">
    <property type="entry name" value="Periplasmic binding protein-like II"/>
    <property type="match status" value="1"/>
</dbReference>
<dbReference type="PIRSF" id="PIRSF002741">
    <property type="entry name" value="MppA"/>
    <property type="match status" value="1"/>
</dbReference>
<dbReference type="GO" id="GO:1904680">
    <property type="term" value="F:peptide transmembrane transporter activity"/>
    <property type="evidence" value="ECO:0007669"/>
    <property type="project" value="TreeGrafter"/>
</dbReference>
<accession>A0A1C6U2J0</accession>
<sequence length="558" mass="60174">MKTSRRLVAVVALAALAGMAGCTKIADDKPNAPTSSTEVTDGGTLTIAAASAPVDWNPLSAAGDTTGQRQQQWPFYPHPFLTNPDTSVVLNKALLESAEVVSTDPMKVEYKIQPKAVWSDDTPITGKDFEYTQAVQDPKKCAECKAAFTEGYSLITSVDTSADGKTVTMTYSQPFAQWQALFNYILPAHVAASYGNLATSFNDGFGKNVPKFSGGPYLVKEYQDGVSMTMVKNPKWYGDPAHLDTINTRYIAGQGAQITALQNGEIDLAYQNPTVDTVNQVKAMSNTTVLLGSTLTYFHLGMKTTGDVMSDPALRKAISTGLNLEDMRKRTVGQFAPDQPSSKSSVYVPGQKVGGIPAYRDNTDELNIGKGDTKAALDILEKAGYKVTDGKLILPNGKPLRDLKMLTLSTDVLRMELAQITQSQLKPLGITVTIDAADGARYSPALRAGSFDIMATGTALDLGSLSLQQWYGTKAARSFGYSSPEADRLFAAAATELDPQKQIDLMNEIDRTLLSDGVVLPLFANPQMAAYPSKFGNIFINPSKYGTTMNVEQWGLRK</sequence>
<dbReference type="STRING" id="47871.GA0070608_0352"/>
<dbReference type="PROSITE" id="PS51257">
    <property type="entry name" value="PROKAR_LIPOPROTEIN"/>
    <property type="match status" value="1"/>
</dbReference>
<dbReference type="CDD" id="cd08501">
    <property type="entry name" value="PBP2_Lpqw"/>
    <property type="match status" value="1"/>
</dbReference>
<dbReference type="InterPro" id="IPR000914">
    <property type="entry name" value="SBP_5_dom"/>
</dbReference>
<protein>
    <submittedName>
        <fullName evidence="3">Peptide/nickel transport system substrate-binding protein</fullName>
    </submittedName>
</protein>
<dbReference type="Gene3D" id="3.90.76.10">
    <property type="entry name" value="Dipeptide-binding Protein, Domain 1"/>
    <property type="match status" value="1"/>
</dbReference>
<gene>
    <name evidence="3" type="ORF">GA0070608_0352</name>
</gene>
<keyword evidence="1" id="KW-0732">Signal</keyword>
<evidence type="ECO:0000256" key="1">
    <source>
        <dbReference type="SAM" id="SignalP"/>
    </source>
</evidence>
<feature type="domain" description="Solute-binding protein family 5" evidence="2">
    <location>
        <begin position="92"/>
        <end position="463"/>
    </location>
</feature>
<dbReference type="PANTHER" id="PTHR30290">
    <property type="entry name" value="PERIPLASMIC BINDING COMPONENT OF ABC TRANSPORTER"/>
    <property type="match status" value="1"/>
</dbReference>
<feature type="chain" id="PRO_5038487652" evidence="1">
    <location>
        <begin position="21"/>
        <end position="558"/>
    </location>
</feature>
<dbReference type="Gene3D" id="3.10.105.10">
    <property type="entry name" value="Dipeptide-binding Protein, Domain 3"/>
    <property type="match status" value="1"/>
</dbReference>
<feature type="signal peptide" evidence="1">
    <location>
        <begin position="1"/>
        <end position="20"/>
    </location>
</feature>
<dbReference type="EMBL" id="FMIC01000002">
    <property type="protein sequence ID" value="SCL48285.1"/>
    <property type="molecule type" value="Genomic_DNA"/>
</dbReference>
<proteinExistence type="predicted"/>
<dbReference type="Proteomes" id="UP000199343">
    <property type="component" value="Unassembled WGS sequence"/>
</dbReference>
<name>A0A1C6U2J0_9ACTN</name>
<evidence type="ECO:0000259" key="2">
    <source>
        <dbReference type="Pfam" id="PF00496"/>
    </source>
</evidence>
<dbReference type="InterPro" id="IPR039424">
    <property type="entry name" value="SBP_5"/>
</dbReference>
<dbReference type="AlphaFoldDB" id="A0A1C6U2J0"/>
<reference evidence="3 4" key="1">
    <citation type="submission" date="2016-06" db="EMBL/GenBank/DDBJ databases">
        <authorList>
            <person name="Kjaerup R.B."/>
            <person name="Dalgaard T.S."/>
            <person name="Juul-Madsen H.R."/>
        </authorList>
    </citation>
    <scope>NUCLEOTIDE SEQUENCE [LARGE SCALE GENOMIC DNA]</scope>
    <source>
        <strain evidence="3 4">DSM 43363</strain>
    </source>
</reference>